<feature type="transmembrane region" description="Helical" evidence="1">
    <location>
        <begin position="44"/>
        <end position="61"/>
    </location>
</feature>
<organism evidence="3 4">
    <name type="scientific">Candidatus Desulfatibia vada</name>
    <dbReference type="NCBI Taxonomy" id="2841696"/>
    <lineage>
        <taxon>Bacteria</taxon>
        <taxon>Pseudomonadati</taxon>
        <taxon>Thermodesulfobacteriota</taxon>
        <taxon>Desulfobacteria</taxon>
        <taxon>Desulfobacterales</taxon>
        <taxon>Desulfobacterales incertae sedis</taxon>
        <taxon>Candidatus Desulfatibia</taxon>
    </lineage>
</organism>
<evidence type="ECO:0000313" key="3">
    <source>
        <dbReference type="EMBL" id="MBC8434601.1"/>
    </source>
</evidence>
<reference evidence="3 4" key="1">
    <citation type="submission" date="2020-08" db="EMBL/GenBank/DDBJ databases">
        <title>Bridging the membrane lipid divide: bacteria of the FCB group superphylum have the potential to synthesize archaeal ether lipids.</title>
        <authorList>
            <person name="Villanueva L."/>
            <person name="Von Meijenfeldt F.A.B."/>
            <person name="Westbye A.B."/>
            <person name="Yadav S."/>
            <person name="Hopmans E.C."/>
            <person name="Dutilh B.E."/>
            <person name="Sinninghe Damste J.S."/>
        </authorList>
    </citation>
    <scope>NUCLEOTIDE SEQUENCE [LARGE SCALE GENOMIC DNA]</scope>
    <source>
        <strain evidence="3">NIOZ-UU17</strain>
    </source>
</reference>
<evidence type="ECO:0000313" key="4">
    <source>
        <dbReference type="Proteomes" id="UP000605201"/>
    </source>
</evidence>
<evidence type="ECO:0000259" key="2">
    <source>
        <dbReference type="Pfam" id="PF04608"/>
    </source>
</evidence>
<keyword evidence="1" id="KW-1133">Transmembrane helix</keyword>
<dbReference type="AlphaFoldDB" id="A0A8J6TPJ5"/>
<accession>A0A8J6TPJ5</accession>
<keyword evidence="1" id="KW-0812">Transmembrane</keyword>
<dbReference type="EMBL" id="JACNIG010000467">
    <property type="protein sequence ID" value="MBC8434601.1"/>
    <property type="molecule type" value="Genomic_DNA"/>
</dbReference>
<sequence length="153" mass="16342">MNFKQKAVMFLATGCFIGNISFAPGTFGSILGLPLCFLLSKTDLPVAVLLAVLFIFFAILISQEAEKLLGEKDPGAIVVDEIAGIVVTLTGLPFNLFFAAAGFIIFRILDIFKPYPIRLLEKHLSGGAGIVLDDVAAGILSNLVLRAILLMNS</sequence>
<dbReference type="PANTHER" id="PTHR36305:SF1">
    <property type="entry name" value="PHOSPHATIDYLGLYCEROPHOSPHATASE A"/>
    <property type="match status" value="1"/>
</dbReference>
<keyword evidence="1" id="KW-0472">Membrane</keyword>
<dbReference type="CDD" id="cd06971">
    <property type="entry name" value="PgpA"/>
    <property type="match status" value="1"/>
</dbReference>
<dbReference type="PANTHER" id="PTHR36305">
    <property type="entry name" value="PHOSPHATIDYLGLYCEROPHOSPHATASE A"/>
    <property type="match status" value="1"/>
</dbReference>
<feature type="domain" description="YutG/PgpA" evidence="2">
    <location>
        <begin position="11"/>
        <end position="148"/>
    </location>
</feature>
<dbReference type="Proteomes" id="UP000605201">
    <property type="component" value="Unassembled WGS sequence"/>
</dbReference>
<dbReference type="InterPro" id="IPR026037">
    <property type="entry name" value="PgpA"/>
</dbReference>
<name>A0A8J6TPJ5_9BACT</name>
<feature type="transmembrane region" description="Helical" evidence="1">
    <location>
        <begin position="82"/>
        <end position="106"/>
    </location>
</feature>
<dbReference type="GO" id="GO:0008962">
    <property type="term" value="F:phosphatidylglycerophosphatase activity"/>
    <property type="evidence" value="ECO:0007669"/>
    <property type="project" value="InterPro"/>
</dbReference>
<dbReference type="GO" id="GO:0006655">
    <property type="term" value="P:phosphatidylglycerol biosynthetic process"/>
    <property type="evidence" value="ECO:0007669"/>
    <property type="project" value="UniProtKB-UniPathway"/>
</dbReference>
<proteinExistence type="predicted"/>
<dbReference type="PIRSF" id="PIRSF006162">
    <property type="entry name" value="PgpA"/>
    <property type="match status" value="1"/>
</dbReference>
<comment type="caution">
    <text evidence="3">The sequence shown here is derived from an EMBL/GenBank/DDBJ whole genome shotgun (WGS) entry which is preliminary data.</text>
</comment>
<dbReference type="UniPathway" id="UPA00084">
    <property type="reaction ID" value="UER00504"/>
</dbReference>
<dbReference type="Pfam" id="PF04608">
    <property type="entry name" value="PgpA"/>
    <property type="match status" value="1"/>
</dbReference>
<protein>
    <submittedName>
        <fullName evidence="3">Phosphatidylglycerophosphatase A</fullName>
    </submittedName>
</protein>
<dbReference type="InterPro" id="IPR036681">
    <property type="entry name" value="PgpA-like_sf"/>
</dbReference>
<dbReference type="SUPFAM" id="SSF101307">
    <property type="entry name" value="YutG-like"/>
    <property type="match status" value="1"/>
</dbReference>
<dbReference type="InterPro" id="IPR007686">
    <property type="entry name" value="YutG/PgpA"/>
</dbReference>
<gene>
    <name evidence="3" type="ORF">H8D96_22055</name>
</gene>
<evidence type="ECO:0000256" key="1">
    <source>
        <dbReference type="SAM" id="Phobius"/>
    </source>
</evidence>